<dbReference type="Proteomes" id="UP000293162">
    <property type="component" value="Unassembled WGS sequence"/>
</dbReference>
<dbReference type="OrthoDB" id="936050at2"/>
<evidence type="ECO:0000313" key="1">
    <source>
        <dbReference type="EMBL" id="RYU94019.1"/>
    </source>
</evidence>
<gene>
    <name evidence="1" type="ORF">EWM59_19270</name>
</gene>
<organism evidence="1 2">
    <name type="scientific">Emticicia agri</name>
    <dbReference type="NCBI Taxonomy" id="2492393"/>
    <lineage>
        <taxon>Bacteria</taxon>
        <taxon>Pseudomonadati</taxon>
        <taxon>Bacteroidota</taxon>
        <taxon>Cytophagia</taxon>
        <taxon>Cytophagales</taxon>
        <taxon>Leadbetterellaceae</taxon>
        <taxon>Emticicia</taxon>
    </lineage>
</organism>
<reference evidence="1 2" key="1">
    <citation type="submission" date="2019-02" db="EMBL/GenBank/DDBJ databases">
        <title>Bacterial novel species Emticicia sp. 17J42-9 isolated from soil.</title>
        <authorList>
            <person name="Jung H.-Y."/>
        </authorList>
    </citation>
    <scope>NUCLEOTIDE SEQUENCE [LARGE SCALE GENOMIC DNA]</scope>
    <source>
        <strain evidence="1 2">17J42-9</strain>
    </source>
</reference>
<sequence>MKRFAIILAVTLIGFIASCTRVEDGDIDPDALSKLAKCPLRSISSGTGAPVFSFEYTLGRIKRIVTRESGEVSSVFTYNLKNKIDKMVIEAGNSSDAYTVVFEYDAAGKIIKSKTSIKDYQFMTNEFTYDGEFITAVSTQFNIFGATAKGKTRVEYLGENVSKVYTQIDGYPELLTFEGVSYDNKPQYLPSGYRTMALGFIGIANNFFASLGKNNPTMVKIYDDNGKLNETTQTSYQYDKSGIVTNADQTMTNADNVKTTRKIAFEFVCL</sequence>
<protein>
    <recommendedName>
        <fullName evidence="3">DUF4595 domain-containing protein</fullName>
    </recommendedName>
</protein>
<comment type="caution">
    <text evidence="1">The sequence shown here is derived from an EMBL/GenBank/DDBJ whole genome shotgun (WGS) entry which is preliminary data.</text>
</comment>
<dbReference type="Gene3D" id="2.180.10.10">
    <property type="entry name" value="RHS repeat-associated core"/>
    <property type="match status" value="1"/>
</dbReference>
<evidence type="ECO:0000313" key="2">
    <source>
        <dbReference type="Proteomes" id="UP000293162"/>
    </source>
</evidence>
<evidence type="ECO:0008006" key="3">
    <source>
        <dbReference type="Google" id="ProtNLM"/>
    </source>
</evidence>
<proteinExistence type="predicted"/>
<dbReference type="RefSeq" id="WP_130022890.1">
    <property type="nucleotide sequence ID" value="NZ_SEWF01000033.1"/>
</dbReference>
<dbReference type="EMBL" id="SEWF01000033">
    <property type="protein sequence ID" value="RYU94019.1"/>
    <property type="molecule type" value="Genomic_DNA"/>
</dbReference>
<dbReference type="AlphaFoldDB" id="A0A4Q5LWR8"/>
<accession>A0A4Q5LWR8</accession>
<keyword evidence="2" id="KW-1185">Reference proteome</keyword>
<dbReference type="PROSITE" id="PS51257">
    <property type="entry name" value="PROKAR_LIPOPROTEIN"/>
    <property type="match status" value="1"/>
</dbReference>
<name>A0A4Q5LWR8_9BACT</name>